<name>A0A2H4IZJ3_9CAUD</name>
<organism evidence="2">
    <name type="scientific">uncultured Caudovirales phage</name>
    <dbReference type="NCBI Taxonomy" id="2100421"/>
    <lineage>
        <taxon>Viruses</taxon>
        <taxon>Duplodnaviria</taxon>
        <taxon>Heunggongvirae</taxon>
        <taxon>Uroviricota</taxon>
        <taxon>Caudoviricetes</taxon>
        <taxon>Peduoviridae</taxon>
        <taxon>Maltschvirus</taxon>
        <taxon>Maltschvirus maltsch</taxon>
    </lineage>
</organism>
<feature type="region of interest" description="Disordered" evidence="1">
    <location>
        <begin position="1"/>
        <end position="24"/>
    </location>
</feature>
<protein>
    <submittedName>
        <fullName evidence="2">Uncharacterized protein</fullName>
    </submittedName>
</protein>
<reference evidence="2" key="1">
    <citation type="submission" date="2017-06" db="EMBL/GenBank/DDBJ databases">
        <title>Novel phages from South African skin metaviromes.</title>
        <authorList>
            <person name="van Zyl L.J."/>
            <person name="Abrahams Y."/>
            <person name="Stander E.A."/>
            <person name="Kirby B.M."/>
            <person name="Clavaud C."/>
            <person name="Farcet C."/>
            <person name="Breton L."/>
            <person name="Trindade M.I."/>
        </authorList>
    </citation>
    <scope>NUCLEOTIDE SEQUENCE</scope>
</reference>
<dbReference type="EMBL" id="MF417869">
    <property type="protein sequence ID" value="ASN68022.1"/>
    <property type="molecule type" value="Genomic_DNA"/>
</dbReference>
<evidence type="ECO:0000256" key="1">
    <source>
        <dbReference type="SAM" id="MobiDB-lite"/>
    </source>
</evidence>
<sequence>MSDHDALFAKKRTHNGNRRPLKAEYRAKIKQLKEQAA</sequence>
<evidence type="ECO:0000313" key="2">
    <source>
        <dbReference type="EMBL" id="ASN68022.1"/>
    </source>
</evidence>
<feature type="compositionally biased region" description="Basic residues" evidence="1">
    <location>
        <begin position="9"/>
        <end position="20"/>
    </location>
</feature>
<gene>
    <name evidence="2" type="ORF">3S4_93</name>
</gene>
<accession>A0A2H4IZJ3</accession>
<proteinExistence type="predicted"/>